<evidence type="ECO:0000313" key="3">
    <source>
        <dbReference type="Proteomes" id="UP001501706"/>
    </source>
</evidence>
<dbReference type="InterPro" id="IPR015168">
    <property type="entry name" value="SsuA/THI5"/>
</dbReference>
<dbReference type="SUPFAM" id="SSF53850">
    <property type="entry name" value="Periplasmic binding protein-like II"/>
    <property type="match status" value="1"/>
</dbReference>
<comment type="caution">
    <text evidence="2">The sequence shown here is derived from an EMBL/GenBank/DDBJ whole genome shotgun (WGS) entry which is preliminary data.</text>
</comment>
<accession>A0ABN1BJ24</accession>
<gene>
    <name evidence="2" type="ORF">GCM10009097_14280</name>
</gene>
<protein>
    <recommendedName>
        <fullName evidence="1">SsuA/THI5-like domain-containing protein</fullName>
    </recommendedName>
</protein>
<proteinExistence type="predicted"/>
<name>A0ABN1BJ24_9BURK</name>
<organism evidence="2 3">
    <name type="scientific">Pigmentiphaga daeguensis</name>
    <dbReference type="NCBI Taxonomy" id="414049"/>
    <lineage>
        <taxon>Bacteria</taxon>
        <taxon>Pseudomonadati</taxon>
        <taxon>Pseudomonadota</taxon>
        <taxon>Betaproteobacteria</taxon>
        <taxon>Burkholderiales</taxon>
        <taxon>Alcaligenaceae</taxon>
        <taxon>Pigmentiphaga</taxon>
    </lineage>
</organism>
<evidence type="ECO:0000259" key="1">
    <source>
        <dbReference type="Pfam" id="PF09084"/>
    </source>
</evidence>
<dbReference type="Pfam" id="PF09084">
    <property type="entry name" value="NMT1"/>
    <property type="match status" value="1"/>
</dbReference>
<dbReference type="Gene3D" id="3.40.190.10">
    <property type="entry name" value="Periplasmic binding protein-like II"/>
    <property type="match status" value="1"/>
</dbReference>
<evidence type="ECO:0000313" key="2">
    <source>
        <dbReference type="EMBL" id="GAA0499030.1"/>
    </source>
</evidence>
<keyword evidence="3" id="KW-1185">Reference proteome</keyword>
<dbReference type="Proteomes" id="UP001501706">
    <property type="component" value="Unassembled WGS sequence"/>
</dbReference>
<dbReference type="RefSeq" id="WP_140416868.1">
    <property type="nucleotide sequence ID" value="NZ_BAAAEN010000004.1"/>
</dbReference>
<reference evidence="2 3" key="1">
    <citation type="journal article" date="2019" name="Int. J. Syst. Evol. Microbiol.">
        <title>The Global Catalogue of Microorganisms (GCM) 10K type strain sequencing project: providing services to taxonomists for standard genome sequencing and annotation.</title>
        <authorList>
            <consortium name="The Broad Institute Genomics Platform"/>
            <consortium name="The Broad Institute Genome Sequencing Center for Infectious Disease"/>
            <person name="Wu L."/>
            <person name="Ma J."/>
        </authorList>
    </citation>
    <scope>NUCLEOTIDE SEQUENCE [LARGE SCALE GENOMIC DNA]</scope>
    <source>
        <strain evidence="2 3">JCM 14330</strain>
    </source>
</reference>
<sequence length="243" mass="27466">MFRHGYVCVNRGAGIASPRDLAGKRIGVPLYTMTAAVYIRGVLQEEYGVDFSNVQWVQGAVNGTGSHGDPQAPPLLKPVDIVRNDDGRSLSDLLDEGAIDAYLGSRLPASLDRGNVERLFPDFRAVEREYLSRTGIFPIMHLVVIRRDVLQRHPFVARSLFDAFESARRAAWRRLEDTGTLACMLPWMRQDVEEMKRLFPGGDPWVYGVEPNRPALETLLRYLLRQDMIARPMTVEELFPVPL</sequence>
<dbReference type="EMBL" id="BAAAEN010000004">
    <property type="protein sequence ID" value="GAA0499030.1"/>
    <property type="molecule type" value="Genomic_DNA"/>
</dbReference>
<feature type="domain" description="SsuA/THI5-like" evidence="1">
    <location>
        <begin position="7"/>
        <end position="59"/>
    </location>
</feature>